<evidence type="ECO:0000256" key="3">
    <source>
        <dbReference type="SAM" id="Phobius"/>
    </source>
</evidence>
<feature type="region of interest" description="Disordered" evidence="2">
    <location>
        <begin position="1"/>
        <end position="29"/>
    </location>
</feature>
<keyword evidence="3" id="KW-1133">Transmembrane helix</keyword>
<reference evidence="4 5" key="1">
    <citation type="submission" date="2024-07" db="EMBL/GenBank/DDBJ databases">
        <authorList>
            <person name="Thanompreechachai J."/>
            <person name="Duangmal K."/>
        </authorList>
    </citation>
    <scope>NUCLEOTIDE SEQUENCE [LARGE SCALE GENOMIC DNA]</scope>
    <source>
        <strain evidence="4 5">LSe6-4</strain>
    </source>
</reference>
<evidence type="ECO:0000313" key="4">
    <source>
        <dbReference type="EMBL" id="MEZ0164626.1"/>
    </source>
</evidence>
<feature type="transmembrane region" description="Helical" evidence="3">
    <location>
        <begin position="31"/>
        <end position="51"/>
    </location>
</feature>
<dbReference type="InterPro" id="IPR023346">
    <property type="entry name" value="Lysozyme-like_dom_sf"/>
</dbReference>
<evidence type="ECO:0000256" key="2">
    <source>
        <dbReference type="SAM" id="MobiDB-lite"/>
    </source>
</evidence>
<dbReference type="Proteomes" id="UP001565927">
    <property type="component" value="Unassembled WGS sequence"/>
</dbReference>
<sequence>MPPHRTTALTDEQTSTPQTPRQRPRRPRGRFAARLAAPAVVAASVLAGAALTSGPAPEAEAAVPDRLLQAAQAERQLTTSAAWFDQVGVRAAADERVAAEEAAAKAAREAAARAAEEAAAAEAARLAEEARQQAAAEATRNAQRDPKGIARIMVADRGWNEGQFSCLDSLWTKESGWDYSAANPTSSAYGIPQALPGRKMSSAGADWETNPVTQISWGLTYIESRYGSPCSAWSHSKSHNWY</sequence>
<proteinExistence type="predicted"/>
<name>A0ABV4GZ87_9ACTN</name>
<dbReference type="SUPFAM" id="SSF53955">
    <property type="entry name" value="Lysozyme-like"/>
    <property type="match status" value="1"/>
</dbReference>
<protein>
    <submittedName>
        <fullName evidence="4">Lytic transglycosylase domain-containing protein</fullName>
    </submittedName>
</protein>
<feature type="coiled-coil region" evidence="1">
    <location>
        <begin position="89"/>
        <end position="133"/>
    </location>
</feature>
<keyword evidence="5" id="KW-1185">Reference proteome</keyword>
<keyword evidence="3" id="KW-0812">Transmembrane</keyword>
<organism evidence="4 5">
    <name type="scientific">Kineococcus halophytocola</name>
    <dbReference type="NCBI Taxonomy" id="3234027"/>
    <lineage>
        <taxon>Bacteria</taxon>
        <taxon>Bacillati</taxon>
        <taxon>Actinomycetota</taxon>
        <taxon>Actinomycetes</taxon>
        <taxon>Kineosporiales</taxon>
        <taxon>Kineosporiaceae</taxon>
        <taxon>Kineococcus</taxon>
    </lineage>
</organism>
<gene>
    <name evidence="4" type="ORF">AB2L27_07595</name>
</gene>
<accession>A0ABV4GZ87</accession>
<evidence type="ECO:0000313" key="5">
    <source>
        <dbReference type="Proteomes" id="UP001565927"/>
    </source>
</evidence>
<keyword evidence="1" id="KW-0175">Coiled coil</keyword>
<dbReference type="RefSeq" id="WP_370440871.1">
    <property type="nucleotide sequence ID" value="NZ_JBGFTU010000007.1"/>
</dbReference>
<evidence type="ECO:0000256" key="1">
    <source>
        <dbReference type="SAM" id="Coils"/>
    </source>
</evidence>
<keyword evidence="3" id="KW-0472">Membrane</keyword>
<dbReference type="EMBL" id="JBGFTU010000007">
    <property type="protein sequence ID" value="MEZ0164626.1"/>
    <property type="molecule type" value="Genomic_DNA"/>
</dbReference>
<comment type="caution">
    <text evidence="4">The sequence shown here is derived from an EMBL/GenBank/DDBJ whole genome shotgun (WGS) entry which is preliminary data.</text>
</comment>